<name>A0A919U013_9CELL</name>
<feature type="signal peptide" evidence="1">
    <location>
        <begin position="1"/>
        <end position="17"/>
    </location>
</feature>
<feature type="domain" description="Bulb-type lectin" evidence="2">
    <location>
        <begin position="21"/>
        <end position="129"/>
    </location>
</feature>
<evidence type="ECO:0000313" key="3">
    <source>
        <dbReference type="EMBL" id="GIG19971.1"/>
    </source>
</evidence>
<dbReference type="RefSeq" id="WP_203748641.1">
    <property type="nucleotide sequence ID" value="NZ_BONK01000002.1"/>
</dbReference>
<comment type="caution">
    <text evidence="3">The sequence shown here is derived from an EMBL/GenBank/DDBJ whole genome shotgun (WGS) entry which is preliminary data.</text>
</comment>
<proteinExistence type="predicted"/>
<evidence type="ECO:0000259" key="2">
    <source>
        <dbReference type="PROSITE" id="PS50927"/>
    </source>
</evidence>
<dbReference type="SMART" id="SM00108">
    <property type="entry name" value="B_lectin"/>
    <property type="match status" value="2"/>
</dbReference>
<dbReference type="InterPro" id="IPR001480">
    <property type="entry name" value="Bulb-type_lectin_dom"/>
</dbReference>
<dbReference type="AlphaFoldDB" id="A0A919U013"/>
<evidence type="ECO:0000313" key="4">
    <source>
        <dbReference type="Proteomes" id="UP000632740"/>
    </source>
</evidence>
<dbReference type="GO" id="GO:0008233">
    <property type="term" value="F:peptidase activity"/>
    <property type="evidence" value="ECO:0007669"/>
    <property type="project" value="InterPro"/>
</dbReference>
<dbReference type="Gene3D" id="2.90.10.10">
    <property type="entry name" value="Bulb-type lectin domain"/>
    <property type="match status" value="3"/>
</dbReference>
<dbReference type="CDD" id="cd14814">
    <property type="entry name" value="Peptidase_M15"/>
    <property type="match status" value="1"/>
</dbReference>
<gene>
    <name evidence="3" type="ORF">Cch01nite_06950</name>
</gene>
<dbReference type="CDD" id="cd00028">
    <property type="entry name" value="B_lectin"/>
    <property type="match status" value="1"/>
</dbReference>
<feature type="chain" id="PRO_5037918069" description="Bulb-type lectin domain-containing protein" evidence="1">
    <location>
        <begin position="18"/>
        <end position="502"/>
    </location>
</feature>
<reference evidence="3" key="1">
    <citation type="submission" date="2021-01" db="EMBL/GenBank/DDBJ databases">
        <title>Whole genome shotgun sequence of Cellulomonas chitinilytica NBRC 110799.</title>
        <authorList>
            <person name="Komaki H."/>
            <person name="Tamura T."/>
        </authorList>
    </citation>
    <scope>NUCLEOTIDE SEQUENCE</scope>
    <source>
        <strain evidence="3">NBRC 110799</strain>
    </source>
</reference>
<dbReference type="Proteomes" id="UP000632740">
    <property type="component" value="Unassembled WGS sequence"/>
</dbReference>
<dbReference type="Gene3D" id="3.30.1380.10">
    <property type="match status" value="1"/>
</dbReference>
<dbReference type="EMBL" id="BONK01000002">
    <property type="protein sequence ID" value="GIG19971.1"/>
    <property type="molecule type" value="Genomic_DNA"/>
</dbReference>
<sequence>MLAVAGLTVVLAGPARAATGEDTLRPGEQLTAGQALVSADGSQALVLQTDGSLALFGADGNLRWTSGTAVEGASLSVGPDGDVVLVAPDGSVAWRTETADRPGARLVLQDDGDLVVLDAADEVRWDSGTTVRPSILPAGGTLAPGQSLSSPDGRQTLLVLDDGDVTLLGPDGTSRWSAGTHEPGSVLELGTDGNLVVVDPDGRREWRTRTAGHEGASLVLQDDGDLVLFDAAGAPLWRSGTAIGPATLTDGAALDVGQDLGSPDGHLRLRLTADRLALEYDGHLLWTAPLTTPPGDGARLVVQADGNVVLVTADGTPMWATGTETAGPGVGLRLEDGSMLLLAGTGQELWRVDVPVELTAPALAETDCAAVDAPIPLEQTVVTATGVRVHPCLADAVDTLLEQARAEGVDLHAWGWRSAEQQIALRAANCSTTADGASVVCSPPTAPPGTSRHERGLALDFTVDGAVVRPGSAAFAWLTQHAPEAGLRNLPSEAWHWSVDGW</sequence>
<dbReference type="InterPro" id="IPR036426">
    <property type="entry name" value="Bulb-type_lectin_dom_sf"/>
</dbReference>
<accession>A0A919U013</accession>
<dbReference type="SUPFAM" id="SSF55166">
    <property type="entry name" value="Hedgehog/DD-peptidase"/>
    <property type="match status" value="1"/>
</dbReference>
<dbReference type="GO" id="GO:0006508">
    <property type="term" value="P:proteolysis"/>
    <property type="evidence" value="ECO:0007669"/>
    <property type="project" value="InterPro"/>
</dbReference>
<dbReference type="SUPFAM" id="SSF51110">
    <property type="entry name" value="alpha-D-mannose-specific plant lectins"/>
    <property type="match status" value="4"/>
</dbReference>
<protein>
    <recommendedName>
        <fullName evidence="2">Bulb-type lectin domain-containing protein</fullName>
    </recommendedName>
</protein>
<keyword evidence="1" id="KW-0732">Signal</keyword>
<dbReference type="InterPro" id="IPR003709">
    <property type="entry name" value="VanY-like_core_dom"/>
</dbReference>
<feature type="domain" description="Bulb-type lectin" evidence="2">
    <location>
        <begin position="133"/>
        <end position="241"/>
    </location>
</feature>
<organism evidence="3 4">
    <name type="scientific">Cellulomonas chitinilytica</name>
    <dbReference type="NCBI Taxonomy" id="398759"/>
    <lineage>
        <taxon>Bacteria</taxon>
        <taxon>Bacillati</taxon>
        <taxon>Actinomycetota</taxon>
        <taxon>Actinomycetes</taxon>
        <taxon>Micrococcales</taxon>
        <taxon>Cellulomonadaceae</taxon>
        <taxon>Cellulomonas</taxon>
    </lineage>
</organism>
<feature type="domain" description="Bulb-type lectin" evidence="2">
    <location>
        <begin position="245"/>
        <end position="354"/>
    </location>
</feature>
<dbReference type="InterPro" id="IPR009045">
    <property type="entry name" value="Zn_M74/Hedgehog-like"/>
</dbReference>
<keyword evidence="4" id="KW-1185">Reference proteome</keyword>
<dbReference type="PROSITE" id="PS50927">
    <property type="entry name" value="BULB_LECTIN"/>
    <property type="match status" value="3"/>
</dbReference>
<dbReference type="Pfam" id="PF02557">
    <property type="entry name" value="VanY"/>
    <property type="match status" value="1"/>
</dbReference>
<evidence type="ECO:0000256" key="1">
    <source>
        <dbReference type="SAM" id="SignalP"/>
    </source>
</evidence>